<keyword evidence="3" id="KW-1185">Reference proteome</keyword>
<evidence type="ECO:0000256" key="1">
    <source>
        <dbReference type="SAM" id="MobiDB-lite"/>
    </source>
</evidence>
<sequence>MKRETKRWKSNDEKRGHKNHEAEEVQQRHGDGPISCKMKLVQEGRTENMCGASELGSKESDPHGGQCLQQLVPP</sequence>
<organism evidence="2 3">
    <name type="scientific">Engystomops pustulosus</name>
    <name type="common">Tungara frog</name>
    <name type="synonym">Physalaemus pustulosus</name>
    <dbReference type="NCBI Taxonomy" id="76066"/>
    <lineage>
        <taxon>Eukaryota</taxon>
        <taxon>Metazoa</taxon>
        <taxon>Chordata</taxon>
        <taxon>Craniata</taxon>
        <taxon>Vertebrata</taxon>
        <taxon>Euteleostomi</taxon>
        <taxon>Amphibia</taxon>
        <taxon>Batrachia</taxon>
        <taxon>Anura</taxon>
        <taxon>Neobatrachia</taxon>
        <taxon>Hyloidea</taxon>
        <taxon>Leptodactylidae</taxon>
        <taxon>Leiuperinae</taxon>
        <taxon>Engystomops</taxon>
    </lineage>
</organism>
<feature type="compositionally biased region" description="Basic and acidic residues" evidence="1">
    <location>
        <begin position="1"/>
        <end position="31"/>
    </location>
</feature>
<protein>
    <submittedName>
        <fullName evidence="2">Uncharacterized protein</fullName>
    </submittedName>
</protein>
<accession>A0AAV6YHU2</accession>
<proteinExistence type="predicted"/>
<evidence type="ECO:0000313" key="3">
    <source>
        <dbReference type="Proteomes" id="UP000824782"/>
    </source>
</evidence>
<name>A0AAV6YHU2_ENGPU</name>
<reference evidence="2" key="1">
    <citation type="thesis" date="2020" institute="ProQuest LLC" country="789 East Eisenhower Parkway, Ann Arbor, MI, USA">
        <title>Comparative Genomics and Chromosome Evolution.</title>
        <authorList>
            <person name="Mudd A.B."/>
        </authorList>
    </citation>
    <scope>NUCLEOTIDE SEQUENCE</scope>
    <source>
        <strain evidence="2">237g6f4</strain>
        <tissue evidence="2">Blood</tissue>
    </source>
</reference>
<comment type="caution">
    <text evidence="2">The sequence shown here is derived from an EMBL/GenBank/DDBJ whole genome shotgun (WGS) entry which is preliminary data.</text>
</comment>
<gene>
    <name evidence="2" type="ORF">GDO81_026794</name>
</gene>
<feature type="region of interest" description="Disordered" evidence="1">
    <location>
        <begin position="48"/>
        <end position="74"/>
    </location>
</feature>
<dbReference type="Proteomes" id="UP000824782">
    <property type="component" value="Unassembled WGS sequence"/>
</dbReference>
<evidence type="ECO:0000313" key="2">
    <source>
        <dbReference type="EMBL" id="KAG8536261.1"/>
    </source>
</evidence>
<feature type="region of interest" description="Disordered" evidence="1">
    <location>
        <begin position="1"/>
        <end position="34"/>
    </location>
</feature>
<dbReference type="AlphaFoldDB" id="A0AAV6YHU2"/>
<dbReference type="EMBL" id="WNYA01047412">
    <property type="protein sequence ID" value="KAG8536261.1"/>
    <property type="molecule type" value="Genomic_DNA"/>
</dbReference>